<feature type="domain" description="Zinc finger DNA-directed DNA polymerase family B alpha" evidence="16">
    <location>
        <begin position="1248"/>
        <end position="1436"/>
    </location>
</feature>
<dbReference type="Gene3D" id="3.90.1600.10">
    <property type="entry name" value="Palm domain of DNA polymerase"/>
    <property type="match status" value="1"/>
</dbReference>
<dbReference type="GO" id="GO:0005658">
    <property type="term" value="C:alpha DNA polymerase:primase complex"/>
    <property type="evidence" value="ECO:0007669"/>
    <property type="project" value="TreeGrafter"/>
</dbReference>
<feature type="compositionally biased region" description="Basic residues" evidence="13">
    <location>
        <begin position="111"/>
        <end position="124"/>
    </location>
</feature>
<dbReference type="Pfam" id="PF08996">
    <property type="entry name" value="zf-DNA_Pol"/>
    <property type="match status" value="1"/>
</dbReference>
<feature type="region of interest" description="Disordered" evidence="13">
    <location>
        <begin position="1"/>
        <end position="33"/>
    </location>
</feature>
<dbReference type="InterPro" id="IPR045846">
    <property type="entry name" value="POLBc_alpha"/>
</dbReference>
<dbReference type="GO" id="GO:0033554">
    <property type="term" value="P:cellular response to stress"/>
    <property type="evidence" value="ECO:0007669"/>
    <property type="project" value="UniProtKB-ARBA"/>
</dbReference>
<dbReference type="PRINTS" id="PR00106">
    <property type="entry name" value="DNAPOLB"/>
</dbReference>
<evidence type="ECO:0000256" key="3">
    <source>
        <dbReference type="ARBA" id="ARBA00022679"/>
    </source>
</evidence>
<evidence type="ECO:0000256" key="12">
    <source>
        <dbReference type="RuleBase" id="RU000442"/>
    </source>
</evidence>
<evidence type="ECO:0000313" key="18">
    <source>
        <dbReference type="EMBL" id="CDW21531.1"/>
    </source>
</evidence>
<evidence type="ECO:0000259" key="15">
    <source>
        <dbReference type="Pfam" id="PF03104"/>
    </source>
</evidence>
<dbReference type="InterPro" id="IPR024647">
    <property type="entry name" value="DNA_pol_a_cat_su_N"/>
</dbReference>
<dbReference type="Gene3D" id="1.10.3200.20">
    <property type="entry name" value="DNA Polymerase alpha, zinc finger"/>
    <property type="match status" value="1"/>
</dbReference>
<keyword evidence="8" id="KW-0862">Zinc</keyword>
<dbReference type="FunFam" id="1.10.287.690:FF:000003">
    <property type="entry name" value="DNA polymerase"/>
    <property type="match status" value="1"/>
</dbReference>
<dbReference type="FunFam" id="1.10.132.60:FF:000004">
    <property type="entry name" value="DNA polymerase"/>
    <property type="match status" value="1"/>
</dbReference>
<dbReference type="EC" id="2.7.7.7" evidence="12"/>
<dbReference type="InterPro" id="IPR043502">
    <property type="entry name" value="DNA/RNA_pol_sf"/>
</dbReference>
<keyword evidence="11" id="KW-0539">Nucleus</keyword>
<evidence type="ECO:0000256" key="13">
    <source>
        <dbReference type="SAM" id="MobiDB-lite"/>
    </source>
</evidence>
<dbReference type="SMART" id="SM00486">
    <property type="entry name" value="POLBc"/>
    <property type="match status" value="1"/>
</dbReference>
<evidence type="ECO:0000259" key="16">
    <source>
        <dbReference type="Pfam" id="PF08996"/>
    </source>
</evidence>
<dbReference type="CDD" id="cd05776">
    <property type="entry name" value="DNA_polB_alpha_exo"/>
    <property type="match status" value="1"/>
</dbReference>
<protein>
    <recommendedName>
        <fullName evidence="12">DNA polymerase</fullName>
        <ecNumber evidence="12">2.7.7.7</ecNumber>
    </recommendedName>
</protein>
<keyword evidence="4 12" id="KW-0548">Nucleotidyltransferase</keyword>
<reference evidence="18" key="1">
    <citation type="submission" date="2014-05" db="EMBL/GenBank/DDBJ databases">
        <authorList>
            <person name="Chronopoulou M."/>
        </authorList>
    </citation>
    <scope>NUCLEOTIDE SEQUENCE</scope>
    <source>
        <tissue evidence="18">Whole organism</tissue>
    </source>
</reference>
<keyword evidence="6" id="KW-0479">Metal-binding</keyword>
<dbReference type="GO" id="GO:0006272">
    <property type="term" value="P:leading strand elongation"/>
    <property type="evidence" value="ECO:0007669"/>
    <property type="project" value="TreeGrafter"/>
</dbReference>
<dbReference type="InterPro" id="IPR012337">
    <property type="entry name" value="RNaseH-like_sf"/>
</dbReference>
<proteinExistence type="inferred from homology"/>
<sequence length="1463" mass="166292">MEESSPTKTELDSPGIGGSRSRRERNGSVAKKSRFDALKKLKETRLSGKKNSYELGEVNNVYDLVEEKEYAKRVKERRQEDWIVDDDGNYVEDGRELFDEEEEEESAGKMSKTHSSKKKKVFHKSSNKSIKNMFLSMPQAKEKSVANFGNLDEDEILGELLNEVKKPPGSTPEVSLLPFPKRFKSSENSTPTSSPQSLNPFRRKGTGIKRPKSSVTTPKTNAKLDLLESEETIESPSQKVEEFDEEVPMDFTPFDDDIVDDNHIEEVKSQEIKIKEEVEEEEKDNRGFLSEMSNKENINTPSFGNWGNKSEEDSTFSASVVIENSQLPFETLPSGEKVLKIYWLDAYEDIYKHPGTVWLFGKVYIKSLNTFASCCITVKNIPRRIFLLKRDLFKDSMDSVPTTGDVYKEFEARVASRFKISEYKSKPVSKLYAFEIPGVPHEGEYLEVVYSAKYSAVTPDLIGNSFSRVFGSNQGFLEHFLISRKIKGPCWLEIKKFNSSGPPISWCKFEAYVESPSFISVISSNGQQIPTVTVMSLNMKTVINPKSLQNEIVSLSAVVQQDFALEKSMKAMPSSHFVALTRPVDVVWPFDIQKKLNASFKSSVTKMDSERALLAFILAKIVKIDPDFIIGYDMAGFDLDVLFHRTIKNKIPHWSRLGRLRRSATINFNAFKKTEAYAGRIIADLKISAKELIRCKSYEIASLFEKILGHSISGRTEYDSIEVHKSYEDSEGIVKFVVSSLNDASYVLQCICELNVVPLAMQITQIAGNVLSRTLLGGRAERNEFLLLHAFSEKNYIVPDKSFSNKKNRGNHDLGDESSIPVKAGRKKPSYAGGLVLEPKRGFYDKYILLMDFNSLYPSIIQEYNICFTTVERKKVVNEEYIPELPRDDAAVGILPTEIRKLVESRRAVKTLLKDPNSTPEQKSQYDIRQKALKLTANSMYGCLGFSHSRFHAKPLAALITSRGREILLQTRDLVEKNLNLEVIYGDTDSIMINSNSKDFDEVFRLGAKIKSEVNRLYKLLELDVDGVFRYMLLLKKKKYAAITVEKKNGEYIYTTELKGLDIVRRDWCQLSSDTGKYILENIMKDISEDERIALIHRKLELITEDLQNGRVTLAQLAITKQLTKDPTDYADTKALPHVQVALRMNSVVGGKRLKSGDTVPYVICLDGTDRPATQRGFHIDEVANENSNLKVDTKYYLSQQLHPVLSRICDPLDGTDSSRIAQCLGLDPDQFKKIIRSTESNEERELISEVDKFRPCNKLKIKCVCGEIITLESIVTGSPSSRDFHLSLTQCPKPDCGHIPLSQVNVIKNKLVQEIRRHIKEYYSGWIICEDPACSGRTRQLPIRFQQSFPVCSTCEKATMYREYSDVSLYTQLLYYSKLFDLKSARETFNSRRPDIQLDLSRVRGGEEKYQVLFDTVKKILNLNNYSIVSLSKVFDGLLPFTAEKLRNRRGNTSSMYSSQSF</sequence>
<evidence type="ECO:0000256" key="5">
    <source>
        <dbReference type="ARBA" id="ARBA00022705"/>
    </source>
</evidence>
<feature type="compositionally biased region" description="Polar residues" evidence="13">
    <location>
        <begin position="186"/>
        <end position="199"/>
    </location>
</feature>
<feature type="domain" description="DNA-directed DNA polymerase family B multifunctional" evidence="14">
    <location>
        <begin position="771"/>
        <end position="1212"/>
    </location>
</feature>
<dbReference type="Gene3D" id="2.40.50.730">
    <property type="match status" value="1"/>
</dbReference>
<dbReference type="InterPro" id="IPR042087">
    <property type="entry name" value="DNA_pol_B_thumb"/>
</dbReference>
<dbReference type="GO" id="GO:0006273">
    <property type="term" value="P:lagging strand elongation"/>
    <property type="evidence" value="ECO:0007669"/>
    <property type="project" value="TreeGrafter"/>
</dbReference>
<evidence type="ECO:0000256" key="4">
    <source>
        <dbReference type="ARBA" id="ARBA00022695"/>
    </source>
</evidence>
<dbReference type="SUPFAM" id="SSF90234">
    <property type="entry name" value="Zinc finger domain of DNA polymerase-alpha"/>
    <property type="match status" value="1"/>
</dbReference>
<dbReference type="InterPro" id="IPR006133">
    <property type="entry name" value="DNA-dir_DNA_pol_B_exonuc"/>
</dbReference>
<feature type="compositionally biased region" description="Basic residues" evidence="13">
    <location>
        <begin position="201"/>
        <end position="212"/>
    </location>
</feature>
<dbReference type="Gene3D" id="1.10.132.60">
    <property type="entry name" value="DNA polymerase family B, C-terminal domain"/>
    <property type="match status" value="1"/>
</dbReference>
<dbReference type="Pfam" id="PF00136">
    <property type="entry name" value="DNA_pol_B"/>
    <property type="match status" value="1"/>
</dbReference>
<dbReference type="InterPro" id="IPR023211">
    <property type="entry name" value="DNA_pol_palm_dom_sf"/>
</dbReference>
<dbReference type="PANTHER" id="PTHR45861:SF1">
    <property type="entry name" value="DNA POLYMERASE ALPHA CATALYTIC SUBUNIT"/>
    <property type="match status" value="1"/>
</dbReference>
<evidence type="ECO:0000256" key="8">
    <source>
        <dbReference type="ARBA" id="ARBA00022833"/>
    </source>
</evidence>
<dbReference type="InterPro" id="IPR015088">
    <property type="entry name" value="Znf_DNA-dir_DNA_pol_B_alpha"/>
</dbReference>
<evidence type="ECO:0000256" key="1">
    <source>
        <dbReference type="ARBA" id="ARBA00004123"/>
    </source>
</evidence>
<dbReference type="GO" id="GO:0003688">
    <property type="term" value="F:DNA replication origin binding"/>
    <property type="evidence" value="ECO:0007669"/>
    <property type="project" value="TreeGrafter"/>
</dbReference>
<organism evidence="18">
    <name type="scientific">Lepeophtheirus salmonis</name>
    <name type="common">Salmon louse</name>
    <name type="synonym">Caligus salmonis</name>
    <dbReference type="NCBI Taxonomy" id="72036"/>
    <lineage>
        <taxon>Eukaryota</taxon>
        <taxon>Metazoa</taxon>
        <taxon>Ecdysozoa</taxon>
        <taxon>Arthropoda</taxon>
        <taxon>Crustacea</taxon>
        <taxon>Multicrustacea</taxon>
        <taxon>Hexanauplia</taxon>
        <taxon>Copepoda</taxon>
        <taxon>Siphonostomatoida</taxon>
        <taxon>Caligidae</taxon>
        <taxon>Lepeophtheirus</taxon>
    </lineage>
</organism>
<dbReference type="InterPro" id="IPR038256">
    <property type="entry name" value="Pol_alpha_znc_sf"/>
</dbReference>
<dbReference type="GO" id="GO:0003887">
    <property type="term" value="F:DNA-directed DNA polymerase activity"/>
    <property type="evidence" value="ECO:0007669"/>
    <property type="project" value="UniProtKB-KW"/>
</dbReference>
<dbReference type="GO" id="GO:0003697">
    <property type="term" value="F:single-stranded DNA binding"/>
    <property type="evidence" value="ECO:0007669"/>
    <property type="project" value="TreeGrafter"/>
</dbReference>
<evidence type="ECO:0000256" key="10">
    <source>
        <dbReference type="ARBA" id="ARBA00023125"/>
    </source>
</evidence>
<dbReference type="GO" id="GO:0000166">
    <property type="term" value="F:nucleotide binding"/>
    <property type="evidence" value="ECO:0007669"/>
    <property type="project" value="InterPro"/>
</dbReference>
<comment type="catalytic activity">
    <reaction evidence="12">
        <text>DNA(n) + a 2'-deoxyribonucleoside 5'-triphosphate = DNA(n+1) + diphosphate</text>
        <dbReference type="Rhea" id="RHEA:22508"/>
        <dbReference type="Rhea" id="RHEA-COMP:17339"/>
        <dbReference type="Rhea" id="RHEA-COMP:17340"/>
        <dbReference type="ChEBI" id="CHEBI:33019"/>
        <dbReference type="ChEBI" id="CHEBI:61560"/>
        <dbReference type="ChEBI" id="CHEBI:173112"/>
        <dbReference type="EC" id="2.7.7.7"/>
    </reaction>
</comment>
<comment type="similarity">
    <text evidence="2 12">Belongs to the DNA polymerase type-B family.</text>
</comment>
<evidence type="ECO:0000256" key="2">
    <source>
        <dbReference type="ARBA" id="ARBA00005755"/>
    </source>
</evidence>
<dbReference type="InterPro" id="IPR006134">
    <property type="entry name" value="DNA-dir_DNA_pol_B_multi_dom"/>
</dbReference>
<dbReference type="Gene3D" id="3.30.420.10">
    <property type="entry name" value="Ribonuclease H-like superfamily/Ribonuclease H"/>
    <property type="match status" value="1"/>
</dbReference>
<dbReference type="Gene3D" id="1.10.287.690">
    <property type="entry name" value="Helix hairpin bin"/>
    <property type="match status" value="1"/>
</dbReference>
<dbReference type="SUPFAM" id="SSF53098">
    <property type="entry name" value="Ribonuclease H-like"/>
    <property type="match status" value="1"/>
</dbReference>
<keyword evidence="5 12" id="KW-0235">DNA replication</keyword>
<feature type="domain" description="DNA polymerase alpha catalytic subunit N-terminal" evidence="17">
    <location>
        <begin position="38"/>
        <end position="99"/>
    </location>
</feature>
<dbReference type="InterPro" id="IPR036397">
    <property type="entry name" value="RNaseH_sf"/>
</dbReference>
<keyword evidence="10 12" id="KW-0238">DNA-binding</keyword>
<dbReference type="OrthoDB" id="6755010at2759"/>
<dbReference type="Gene3D" id="3.30.70.2820">
    <property type="match status" value="1"/>
</dbReference>
<dbReference type="GO" id="GO:1902975">
    <property type="term" value="P:mitotic DNA replication initiation"/>
    <property type="evidence" value="ECO:0007669"/>
    <property type="project" value="InterPro"/>
</dbReference>
<feature type="domain" description="DNA-directed DNA polymerase family B exonuclease" evidence="15">
    <location>
        <begin position="468"/>
        <end position="699"/>
    </location>
</feature>
<dbReference type="Pfam" id="PF03104">
    <property type="entry name" value="DNA_pol_B_exo1"/>
    <property type="match status" value="1"/>
</dbReference>
<evidence type="ECO:0000259" key="17">
    <source>
        <dbReference type="Pfam" id="PF12254"/>
    </source>
</evidence>
<evidence type="ECO:0000259" key="14">
    <source>
        <dbReference type="Pfam" id="PF00136"/>
    </source>
</evidence>
<evidence type="ECO:0000256" key="9">
    <source>
        <dbReference type="ARBA" id="ARBA00022932"/>
    </source>
</evidence>
<dbReference type="GO" id="GO:0003682">
    <property type="term" value="F:chromatin binding"/>
    <property type="evidence" value="ECO:0007669"/>
    <property type="project" value="TreeGrafter"/>
</dbReference>
<evidence type="ECO:0000256" key="11">
    <source>
        <dbReference type="ARBA" id="ARBA00023242"/>
    </source>
</evidence>
<dbReference type="CDD" id="cd05532">
    <property type="entry name" value="POLBc_alpha"/>
    <property type="match status" value="1"/>
</dbReference>
<evidence type="ECO:0000256" key="7">
    <source>
        <dbReference type="ARBA" id="ARBA00022771"/>
    </source>
</evidence>
<accession>A0A0K2T7T9</accession>
<gene>
    <name evidence="18" type="primary">POLA1</name>
</gene>
<dbReference type="Gene3D" id="6.10.10.100">
    <property type="match status" value="1"/>
</dbReference>
<name>A0A0K2T7T9_LEPSM</name>
<feature type="region of interest" description="Disordered" evidence="13">
    <location>
        <begin position="162"/>
        <end position="243"/>
    </location>
</feature>
<dbReference type="PANTHER" id="PTHR45861">
    <property type="entry name" value="DNA POLYMERASE ALPHA CATALYTIC SUBUNIT"/>
    <property type="match status" value="1"/>
</dbReference>
<dbReference type="InterPro" id="IPR017964">
    <property type="entry name" value="DNA-dir_DNA_pol_B_CS"/>
</dbReference>
<keyword evidence="3 12" id="KW-0808">Transferase</keyword>
<comment type="subcellular location">
    <subcellularLocation>
        <location evidence="1">Nucleus</location>
    </subcellularLocation>
</comment>
<dbReference type="SUPFAM" id="SSF56672">
    <property type="entry name" value="DNA/RNA polymerases"/>
    <property type="match status" value="1"/>
</dbReference>
<dbReference type="Pfam" id="PF12254">
    <property type="entry name" value="DNA_pol_alpha_N"/>
    <property type="match status" value="1"/>
</dbReference>
<dbReference type="GO" id="GO:0008270">
    <property type="term" value="F:zinc ion binding"/>
    <property type="evidence" value="ECO:0007669"/>
    <property type="project" value="UniProtKB-KW"/>
</dbReference>
<keyword evidence="9 12" id="KW-0239">DNA-directed DNA polymerase</keyword>
<dbReference type="NCBIfam" id="TIGR00592">
    <property type="entry name" value="pol2"/>
    <property type="match status" value="1"/>
</dbReference>
<feature type="region of interest" description="Disordered" evidence="13">
    <location>
        <begin position="98"/>
        <end position="124"/>
    </location>
</feature>
<keyword evidence="7" id="KW-0863">Zinc-finger</keyword>
<dbReference type="PROSITE" id="PS00116">
    <property type="entry name" value="DNA_POLYMERASE_B"/>
    <property type="match status" value="1"/>
</dbReference>
<dbReference type="EMBL" id="HACA01004170">
    <property type="protein sequence ID" value="CDW21531.1"/>
    <property type="molecule type" value="Transcribed_RNA"/>
</dbReference>
<evidence type="ECO:0000256" key="6">
    <source>
        <dbReference type="ARBA" id="ARBA00022723"/>
    </source>
</evidence>
<dbReference type="InterPro" id="IPR006172">
    <property type="entry name" value="DNA-dir_DNA_pol_B"/>
</dbReference>